<proteinExistence type="predicted"/>
<comment type="caution">
    <text evidence="1">The sequence shown here is derived from an EMBL/GenBank/DDBJ whole genome shotgun (WGS) entry which is preliminary data.</text>
</comment>
<evidence type="ECO:0000313" key="2">
    <source>
        <dbReference type="Proteomes" id="UP000770661"/>
    </source>
</evidence>
<keyword evidence="2" id="KW-1185">Reference proteome</keyword>
<accession>A0A8J5D1I4</accession>
<dbReference type="Proteomes" id="UP000770661">
    <property type="component" value="Unassembled WGS sequence"/>
</dbReference>
<evidence type="ECO:0000313" key="1">
    <source>
        <dbReference type="EMBL" id="KAG0726122.1"/>
    </source>
</evidence>
<dbReference type="AlphaFoldDB" id="A0A8J5D1I4"/>
<dbReference type="EMBL" id="JACEEZ010004802">
    <property type="protein sequence ID" value="KAG0726122.1"/>
    <property type="molecule type" value="Genomic_DNA"/>
</dbReference>
<reference evidence="1" key="1">
    <citation type="submission" date="2020-07" db="EMBL/GenBank/DDBJ databases">
        <title>The High-quality genome of the commercially important snow crab, Chionoecetes opilio.</title>
        <authorList>
            <person name="Jeong J.-H."/>
            <person name="Ryu S."/>
        </authorList>
    </citation>
    <scope>NUCLEOTIDE SEQUENCE</scope>
    <source>
        <strain evidence="1">MADBK_172401_WGS</strain>
        <tissue evidence="1">Digestive gland</tissue>
    </source>
</reference>
<gene>
    <name evidence="1" type="ORF">GWK47_037221</name>
</gene>
<organism evidence="1 2">
    <name type="scientific">Chionoecetes opilio</name>
    <name type="common">Atlantic snow crab</name>
    <name type="synonym">Cancer opilio</name>
    <dbReference type="NCBI Taxonomy" id="41210"/>
    <lineage>
        <taxon>Eukaryota</taxon>
        <taxon>Metazoa</taxon>
        <taxon>Ecdysozoa</taxon>
        <taxon>Arthropoda</taxon>
        <taxon>Crustacea</taxon>
        <taxon>Multicrustacea</taxon>
        <taxon>Malacostraca</taxon>
        <taxon>Eumalacostraca</taxon>
        <taxon>Eucarida</taxon>
        <taxon>Decapoda</taxon>
        <taxon>Pleocyemata</taxon>
        <taxon>Brachyura</taxon>
        <taxon>Eubrachyura</taxon>
        <taxon>Majoidea</taxon>
        <taxon>Majidae</taxon>
        <taxon>Chionoecetes</taxon>
    </lineage>
</organism>
<sequence>MTTSGGWWISSTYTYVALAPAPPQHTRFHTRDAKWGLFLSSSEDLFTDEPLLPCLLTPKQTGTLLSSFKQVTFPFLSGNPMPASIRTIGSTAPGLRKSTAVLMLPTNSSVATFPLPPAATSKALLAMHRQSRPASAAKLSSTGARVSLRKHPSDVCGDAFGPYTPLVLLRCPLILLQVRKPKDWPNFSLPDFPSHSSF</sequence>
<protein>
    <submittedName>
        <fullName evidence="1">Uncharacterized protein</fullName>
    </submittedName>
</protein>
<name>A0A8J5D1I4_CHIOP</name>